<evidence type="ECO:0000313" key="2">
    <source>
        <dbReference type="Proteomes" id="UP000297716"/>
    </source>
</evidence>
<dbReference type="OrthoDB" id="5420711at2759"/>
<dbReference type="InterPro" id="IPR038883">
    <property type="entry name" value="AN11006-like"/>
</dbReference>
<dbReference type="EMBL" id="SKBN01000015">
    <property type="protein sequence ID" value="TGJ87338.1"/>
    <property type="molecule type" value="Genomic_DNA"/>
</dbReference>
<accession>A0A4Z0Z526</accession>
<dbReference type="PANTHER" id="PTHR42085:SF2">
    <property type="entry name" value="F-BOX DOMAIN-CONTAINING PROTEIN"/>
    <property type="match status" value="1"/>
</dbReference>
<name>A0A4Z0Z526_9PEZI</name>
<keyword evidence="2" id="KW-1185">Reference proteome</keyword>
<evidence type="ECO:0000313" key="1">
    <source>
        <dbReference type="EMBL" id="TGJ87338.1"/>
    </source>
</evidence>
<reference evidence="1 2" key="1">
    <citation type="submission" date="2019-03" db="EMBL/GenBank/DDBJ databases">
        <title>Draft genome sequence of Xylaria hypoxylon DSM 108379, a ubiquitous saprotrophic-parasitic fungi on hardwood.</title>
        <authorList>
            <person name="Buettner E."/>
            <person name="Leonhardt S."/>
            <person name="Gebauer A.M."/>
            <person name="Liers C."/>
            <person name="Hofrichter M."/>
            <person name="Kellner H."/>
        </authorList>
    </citation>
    <scope>NUCLEOTIDE SEQUENCE [LARGE SCALE GENOMIC DNA]</scope>
    <source>
        <strain evidence="1 2">DSM 108379</strain>
    </source>
</reference>
<comment type="caution">
    <text evidence="1">The sequence shown here is derived from an EMBL/GenBank/DDBJ whole genome shotgun (WGS) entry which is preliminary data.</text>
</comment>
<gene>
    <name evidence="1" type="ORF">E0Z10_g1494</name>
</gene>
<dbReference type="PANTHER" id="PTHR42085">
    <property type="entry name" value="F-BOX DOMAIN-CONTAINING PROTEIN"/>
    <property type="match status" value="1"/>
</dbReference>
<proteinExistence type="predicted"/>
<dbReference type="Proteomes" id="UP000297716">
    <property type="component" value="Unassembled WGS sequence"/>
</dbReference>
<organism evidence="1 2">
    <name type="scientific">Xylaria hypoxylon</name>
    <dbReference type="NCBI Taxonomy" id="37992"/>
    <lineage>
        <taxon>Eukaryota</taxon>
        <taxon>Fungi</taxon>
        <taxon>Dikarya</taxon>
        <taxon>Ascomycota</taxon>
        <taxon>Pezizomycotina</taxon>
        <taxon>Sordariomycetes</taxon>
        <taxon>Xylariomycetidae</taxon>
        <taxon>Xylariales</taxon>
        <taxon>Xylariaceae</taxon>
        <taxon>Xylaria</taxon>
    </lineage>
</organism>
<sequence>MASPSPLMQLPCELRLMIYAYLFDAGEAEQERPPRLASDRNSAKTISIRHDAEWKPLATPSAPTRNRYHVIAHSINRRCVETTYRLANTGASFCPGLMRVNRAVYAEIAELVYGGHVFDFGSDVEAVRPFFEDLTSETRRLVTKLALYKKGPWLYDCWSDRCEWRAMCTYLRDQPSVKHLRLVIQAGRVAKGQESEVVGRRELSKNDMALLIDIRHDTLYWIADVLSLKGLRDIEVTPDFCIIPPPQTSNMRVFLAFSASIQTGVKEYLREQLQLPC</sequence>
<protein>
    <submittedName>
        <fullName evidence="1">Uncharacterized protein</fullName>
    </submittedName>
</protein>
<dbReference type="AlphaFoldDB" id="A0A4Z0Z526"/>